<protein>
    <recommendedName>
        <fullName evidence="10">DDT domain-containing protein</fullName>
    </recommendedName>
</protein>
<keyword evidence="6" id="KW-0832">Ubl conjugation</keyword>
<keyword evidence="5" id="KW-0597">Phosphoprotein</keyword>
<keyword evidence="9" id="KW-0539">Nucleus</keyword>
<dbReference type="InterPro" id="IPR018501">
    <property type="entry name" value="DDT_dom"/>
</dbReference>
<dbReference type="GO" id="GO:0005737">
    <property type="term" value="C:cytoplasm"/>
    <property type="evidence" value="ECO:0007669"/>
    <property type="project" value="UniProtKB-SubCell"/>
</dbReference>
<evidence type="ECO:0000256" key="3">
    <source>
        <dbReference type="ARBA" id="ARBA00022490"/>
    </source>
</evidence>
<evidence type="ECO:0000256" key="8">
    <source>
        <dbReference type="ARBA" id="ARBA00023163"/>
    </source>
</evidence>
<dbReference type="PANTHER" id="PTHR31169:SF8">
    <property type="entry name" value="ZINC-FINGER DOMAIN OF MONOAMINE-OXIDASE A REPRESSOR R1 PROTEIN"/>
    <property type="match status" value="1"/>
</dbReference>
<evidence type="ECO:0000256" key="6">
    <source>
        <dbReference type="ARBA" id="ARBA00022843"/>
    </source>
</evidence>
<evidence type="ECO:0000256" key="4">
    <source>
        <dbReference type="ARBA" id="ARBA00022499"/>
    </source>
</evidence>
<evidence type="ECO:0000259" key="10">
    <source>
        <dbReference type="PROSITE" id="PS50827"/>
    </source>
</evidence>
<keyword evidence="3" id="KW-0963">Cytoplasm</keyword>
<evidence type="ECO:0000313" key="11">
    <source>
        <dbReference type="EMBL" id="PKA46626.1"/>
    </source>
</evidence>
<dbReference type="GO" id="GO:0006355">
    <property type="term" value="P:regulation of DNA-templated transcription"/>
    <property type="evidence" value="ECO:0007669"/>
    <property type="project" value="InterPro"/>
</dbReference>
<dbReference type="Pfam" id="PF10497">
    <property type="entry name" value="zf-4CXXC_R1"/>
    <property type="match status" value="1"/>
</dbReference>
<dbReference type="InterPro" id="IPR040221">
    <property type="entry name" value="CDCA7/CDA7L"/>
</dbReference>
<evidence type="ECO:0000256" key="2">
    <source>
        <dbReference type="ARBA" id="ARBA00004496"/>
    </source>
</evidence>
<keyword evidence="7" id="KW-0805">Transcription regulation</keyword>
<accession>A0A2H9ZTL5</accession>
<dbReference type="InterPro" id="IPR018866">
    <property type="entry name" value="Znf-4CXXC_R1"/>
</dbReference>
<evidence type="ECO:0000256" key="1">
    <source>
        <dbReference type="ARBA" id="ARBA00004123"/>
    </source>
</evidence>
<name>A0A2H9ZTL5_9ASPA</name>
<evidence type="ECO:0000256" key="7">
    <source>
        <dbReference type="ARBA" id="ARBA00023015"/>
    </source>
</evidence>
<reference evidence="11 12" key="1">
    <citation type="journal article" date="2017" name="Nature">
        <title>The Apostasia genome and the evolution of orchids.</title>
        <authorList>
            <person name="Zhang G.Q."/>
            <person name="Liu K.W."/>
            <person name="Li Z."/>
            <person name="Lohaus R."/>
            <person name="Hsiao Y.Y."/>
            <person name="Niu S.C."/>
            <person name="Wang J.Y."/>
            <person name="Lin Y.C."/>
            <person name="Xu Q."/>
            <person name="Chen L.J."/>
            <person name="Yoshida K."/>
            <person name="Fujiwara S."/>
            <person name="Wang Z.W."/>
            <person name="Zhang Y.Q."/>
            <person name="Mitsuda N."/>
            <person name="Wang M."/>
            <person name="Liu G.H."/>
            <person name="Pecoraro L."/>
            <person name="Huang H.X."/>
            <person name="Xiao X.J."/>
            <person name="Lin M."/>
            <person name="Wu X.Y."/>
            <person name="Wu W.L."/>
            <person name="Chen Y.Y."/>
            <person name="Chang S.B."/>
            <person name="Sakamoto S."/>
            <person name="Ohme-Takagi M."/>
            <person name="Yagi M."/>
            <person name="Zeng S.J."/>
            <person name="Shen C.Y."/>
            <person name="Yeh C.M."/>
            <person name="Luo Y.B."/>
            <person name="Tsai W.C."/>
            <person name="Van de Peer Y."/>
            <person name="Liu Z.J."/>
        </authorList>
    </citation>
    <scope>NUCLEOTIDE SEQUENCE [LARGE SCALE GENOMIC DNA]</scope>
    <source>
        <strain evidence="12">cv. Shenzhen</strain>
        <tissue evidence="11">Stem</tissue>
    </source>
</reference>
<dbReference type="STRING" id="1088818.A0A2H9ZTL5"/>
<dbReference type="PROSITE" id="PS50827">
    <property type="entry name" value="DDT"/>
    <property type="match status" value="1"/>
</dbReference>
<gene>
    <name evidence="11" type="ORF">AXF42_Ash019367</name>
</gene>
<dbReference type="Proteomes" id="UP000236161">
    <property type="component" value="Unassembled WGS sequence"/>
</dbReference>
<dbReference type="OrthoDB" id="298344at2759"/>
<feature type="domain" description="DDT" evidence="10">
    <location>
        <begin position="211"/>
        <end position="278"/>
    </location>
</feature>
<dbReference type="PANTHER" id="PTHR31169">
    <property type="entry name" value="OS05G0300700 PROTEIN"/>
    <property type="match status" value="1"/>
</dbReference>
<evidence type="ECO:0000313" key="12">
    <source>
        <dbReference type="Proteomes" id="UP000236161"/>
    </source>
</evidence>
<keyword evidence="12" id="KW-1185">Reference proteome</keyword>
<evidence type="ECO:0000256" key="9">
    <source>
        <dbReference type="ARBA" id="ARBA00023242"/>
    </source>
</evidence>
<keyword evidence="8" id="KW-0804">Transcription</keyword>
<dbReference type="AlphaFoldDB" id="A0A2H9ZTL5"/>
<proteinExistence type="predicted"/>
<evidence type="ECO:0000256" key="5">
    <source>
        <dbReference type="ARBA" id="ARBA00022553"/>
    </source>
</evidence>
<dbReference type="GO" id="GO:0005634">
    <property type="term" value="C:nucleus"/>
    <property type="evidence" value="ECO:0007669"/>
    <property type="project" value="UniProtKB-SubCell"/>
</dbReference>
<comment type="subcellular location">
    <subcellularLocation>
        <location evidence="2">Cytoplasm</location>
    </subcellularLocation>
    <subcellularLocation>
        <location evidence="1">Nucleus</location>
    </subcellularLocation>
</comment>
<dbReference type="EMBL" id="KZ454129">
    <property type="protein sequence ID" value="PKA46626.1"/>
    <property type="molecule type" value="Genomic_DNA"/>
</dbReference>
<keyword evidence="4" id="KW-1017">Isopeptide bond</keyword>
<organism evidence="11 12">
    <name type="scientific">Apostasia shenzhenica</name>
    <dbReference type="NCBI Taxonomy" id="1088818"/>
    <lineage>
        <taxon>Eukaryota</taxon>
        <taxon>Viridiplantae</taxon>
        <taxon>Streptophyta</taxon>
        <taxon>Embryophyta</taxon>
        <taxon>Tracheophyta</taxon>
        <taxon>Spermatophyta</taxon>
        <taxon>Magnoliopsida</taxon>
        <taxon>Liliopsida</taxon>
        <taxon>Asparagales</taxon>
        <taxon>Orchidaceae</taxon>
        <taxon>Apostasioideae</taxon>
        <taxon>Apostasia</taxon>
    </lineage>
</organism>
<sequence length="459" mass="52078">MKGGKSCPIKFCHKCLFNRYGEKLEAVGIRDDWKCPKCRGLCNCSLCMKKKGHRPTGMLVHTAKLSGFSSVHELLSHQGADSENILKKDATASPKKLSLLQEQVSSRRRQGKGNCYFERKDAVCMETDDASKKTALAESQVKKKLIYKVGLVAMPEHNKENLHWTVGATAIAEPPKPTGCPPEIVKETIQEDFVLPPGKPLTEVAGVELPEEDVGQALQFMEFCNAFSKVLGVRKGEPEAIIRELIRGPITLRSCRVSSVSIQFQIRLLSLILKDMGEEYSLVARGKSSWLKALGKRMNEYKNILGDLPSDFSDDSFVYNNLDSSKKLRILAFLCDEALGTQALRKYINEENGRFAKKKKNQTNELLPKNKSRPDVLRTVPLFLEKNGFVYWRLKNRQSSGVILQDINQWDVITPQDKWITFDEQHMIERYISFLRFRCDRGREQIMSQKNAQLDCDAI</sequence>